<gene>
    <name evidence="1" type="ORF">NDEV_0225</name>
</gene>
<dbReference type="Proteomes" id="UP000196239">
    <property type="component" value="Chromosome 1"/>
</dbReference>
<dbReference type="AlphaFoldDB" id="A0A128A0Y0"/>
<evidence type="ECO:0000313" key="2">
    <source>
        <dbReference type="Proteomes" id="UP000196239"/>
    </source>
</evidence>
<dbReference type="KEGG" id="ndv:NDEV_0225"/>
<proteinExistence type="predicted"/>
<reference evidence="2" key="1">
    <citation type="submission" date="2015-10" db="EMBL/GenBank/DDBJ databases">
        <authorList>
            <person name="Lehtovirta-Morley L.E."/>
            <person name="Vieille C."/>
        </authorList>
    </citation>
    <scope>NUCLEOTIDE SEQUENCE [LARGE SCALE GENOMIC DNA]</scope>
</reference>
<protein>
    <submittedName>
        <fullName evidence="1">Uncharacterized protein</fullName>
    </submittedName>
</protein>
<name>A0A128A0Y0_9ARCH</name>
<evidence type="ECO:0000313" key="1">
    <source>
        <dbReference type="EMBL" id="CUR50990.1"/>
    </source>
</evidence>
<accession>A0A128A0Y0</accession>
<sequence>MSVHKLNNFNRLDTLDKIKKIVFNSIKKTDLDLSGLTVLTEAATGNWAYTPFIAALSGATVLCFTKDSKYGTTKEIICNFNTLSKFFGLKKKIHVYKKITKEIISKADIVTNSGLLRPIDKKFINSMKKTAVISLMWEPWEFRKQDLDLVNCMKRGIAVLGVNEDNHILNVAKYNGENILKILSANKIPVKRKNIILVVENRIYSHVIKSLISHGANVILVSESICDELNDFDVPVIRDLKSPKIISFLKKCDLMIINSAPLKKKIIGGKHGLSISLLKKINPDMRILIYFGNVDYKGLKKAKLVCIPMTNPGLGHMPWTLDFLGPNPTIELNALGLKVGELLAKNRLSNFEVEEAKQKALTSPFCLDFTAEQKKHFHR</sequence>
<keyword evidence="2" id="KW-1185">Reference proteome</keyword>
<dbReference type="EMBL" id="LN890280">
    <property type="protein sequence ID" value="CUR50990.1"/>
    <property type="molecule type" value="Genomic_DNA"/>
</dbReference>
<organism evidence="1 2">
    <name type="scientific">Nitrosotalea devaniterrae</name>
    <dbReference type="NCBI Taxonomy" id="1078905"/>
    <lineage>
        <taxon>Archaea</taxon>
        <taxon>Nitrososphaerota</taxon>
        <taxon>Nitrososphaeria</taxon>
        <taxon>Nitrosotaleales</taxon>
        <taxon>Nitrosotaleaceae</taxon>
        <taxon>Nitrosotalea</taxon>
    </lineage>
</organism>